<keyword evidence="1" id="KW-1133">Transmembrane helix</keyword>
<dbReference type="OrthoDB" id="10403698at2759"/>
<dbReference type="EMBL" id="UYRV01018036">
    <property type="protein sequence ID" value="VDK64128.1"/>
    <property type="molecule type" value="Genomic_DNA"/>
</dbReference>
<name>A0A3P6TE05_CYLGO</name>
<gene>
    <name evidence="2" type="ORF">CGOC_LOCUS5817</name>
</gene>
<protein>
    <submittedName>
        <fullName evidence="2">Uncharacterized protein</fullName>
    </submittedName>
</protein>
<proteinExistence type="predicted"/>
<evidence type="ECO:0000256" key="1">
    <source>
        <dbReference type="SAM" id="Phobius"/>
    </source>
</evidence>
<dbReference type="Proteomes" id="UP000271889">
    <property type="component" value="Unassembled WGS sequence"/>
</dbReference>
<keyword evidence="3" id="KW-1185">Reference proteome</keyword>
<evidence type="ECO:0000313" key="3">
    <source>
        <dbReference type="Proteomes" id="UP000271889"/>
    </source>
</evidence>
<sequence>MYHSQYWSTIQERGFRTKRTGTGGIGGHPGSSKGADKTKWNMFADMFNPVKKKEDVAEGWNHYDTELKKLPETHQKTYTDGFVKGLLASKTTPHPTPKKSNTLTRFYIFLVACILIGYLMGGWFLSAAYTFTTFLS</sequence>
<reference evidence="2 3" key="1">
    <citation type="submission" date="2018-11" db="EMBL/GenBank/DDBJ databases">
        <authorList>
            <consortium name="Pathogen Informatics"/>
        </authorList>
    </citation>
    <scope>NUCLEOTIDE SEQUENCE [LARGE SCALE GENOMIC DNA]</scope>
</reference>
<keyword evidence="1" id="KW-0812">Transmembrane</keyword>
<evidence type="ECO:0000313" key="2">
    <source>
        <dbReference type="EMBL" id="VDK64128.1"/>
    </source>
</evidence>
<keyword evidence="1" id="KW-0472">Membrane</keyword>
<accession>A0A3P6TE05</accession>
<dbReference type="AlphaFoldDB" id="A0A3P6TE05"/>
<organism evidence="2 3">
    <name type="scientific">Cylicostephanus goldi</name>
    <name type="common">Nematode worm</name>
    <dbReference type="NCBI Taxonomy" id="71465"/>
    <lineage>
        <taxon>Eukaryota</taxon>
        <taxon>Metazoa</taxon>
        <taxon>Ecdysozoa</taxon>
        <taxon>Nematoda</taxon>
        <taxon>Chromadorea</taxon>
        <taxon>Rhabditida</taxon>
        <taxon>Rhabditina</taxon>
        <taxon>Rhabditomorpha</taxon>
        <taxon>Strongyloidea</taxon>
        <taxon>Strongylidae</taxon>
        <taxon>Cylicostephanus</taxon>
    </lineage>
</organism>
<feature type="transmembrane region" description="Helical" evidence="1">
    <location>
        <begin position="106"/>
        <end position="131"/>
    </location>
</feature>